<dbReference type="NCBIfam" id="NF002677">
    <property type="entry name" value="PRK02406.1"/>
    <property type="match status" value="1"/>
</dbReference>
<evidence type="ECO:0000256" key="12">
    <source>
        <dbReference type="ARBA" id="ARBA00049244"/>
    </source>
</evidence>
<comment type="cofactor">
    <cofactor evidence="13">
        <name>Mg(2+)</name>
        <dbReference type="ChEBI" id="CHEBI:18420"/>
    </cofactor>
    <text evidence="13">Binds 2 magnesium ions per subunit.</text>
</comment>
<keyword evidence="6 13" id="KW-0479">Metal-binding</keyword>
<evidence type="ECO:0000256" key="1">
    <source>
        <dbReference type="ARBA" id="ARBA00010945"/>
    </source>
</evidence>
<comment type="catalytic activity">
    <reaction evidence="12 13">
        <text>DNA(n) + a 2'-deoxyribonucleoside 5'-triphosphate = DNA(n+1) + diphosphate</text>
        <dbReference type="Rhea" id="RHEA:22508"/>
        <dbReference type="Rhea" id="RHEA-COMP:17339"/>
        <dbReference type="Rhea" id="RHEA-COMP:17340"/>
        <dbReference type="ChEBI" id="CHEBI:33019"/>
        <dbReference type="ChEBI" id="CHEBI:61560"/>
        <dbReference type="ChEBI" id="CHEBI:173112"/>
        <dbReference type="EC" id="2.7.7.7"/>
    </reaction>
</comment>
<dbReference type="Gene3D" id="3.40.1170.60">
    <property type="match status" value="1"/>
</dbReference>
<keyword evidence="7 13" id="KW-0227">DNA damage</keyword>
<dbReference type="GO" id="GO:0003684">
    <property type="term" value="F:damaged DNA binding"/>
    <property type="evidence" value="ECO:0007669"/>
    <property type="project" value="InterPro"/>
</dbReference>
<dbReference type="PANTHER" id="PTHR11076:SF33">
    <property type="entry name" value="DNA POLYMERASE KAPPA"/>
    <property type="match status" value="1"/>
</dbReference>
<dbReference type="GO" id="GO:0003887">
    <property type="term" value="F:DNA-directed DNA polymerase activity"/>
    <property type="evidence" value="ECO:0007669"/>
    <property type="project" value="UniProtKB-UniRule"/>
</dbReference>
<dbReference type="FunFam" id="3.30.1490.100:FF:000004">
    <property type="entry name" value="DNA polymerase IV"/>
    <property type="match status" value="1"/>
</dbReference>
<accession>A0A7H1MKA6</accession>
<dbReference type="GO" id="GO:0006261">
    <property type="term" value="P:DNA-templated DNA replication"/>
    <property type="evidence" value="ECO:0007669"/>
    <property type="project" value="UniProtKB-UniRule"/>
</dbReference>
<evidence type="ECO:0000256" key="13">
    <source>
        <dbReference type="HAMAP-Rule" id="MF_01113"/>
    </source>
</evidence>
<dbReference type="Pfam" id="PF11798">
    <property type="entry name" value="IMS_HHH"/>
    <property type="match status" value="1"/>
</dbReference>
<dbReference type="InterPro" id="IPR022880">
    <property type="entry name" value="DNApol_IV"/>
</dbReference>
<dbReference type="Pfam" id="PF00817">
    <property type="entry name" value="IMS"/>
    <property type="match status" value="1"/>
</dbReference>
<keyword evidence="9 13" id="KW-0239">DNA-directed DNA polymerase</keyword>
<comment type="subunit">
    <text evidence="13">Monomer.</text>
</comment>
<evidence type="ECO:0000256" key="7">
    <source>
        <dbReference type="ARBA" id="ARBA00022763"/>
    </source>
</evidence>
<comment type="similarity">
    <text evidence="1 13">Belongs to the DNA polymerase type-Y family.</text>
</comment>
<keyword evidence="2 13" id="KW-0515">Mutator protein</keyword>
<dbReference type="GO" id="GO:0006281">
    <property type="term" value="P:DNA repair"/>
    <property type="evidence" value="ECO:0007669"/>
    <property type="project" value="UniProtKB-UniRule"/>
</dbReference>
<feature type="binding site" evidence="13">
    <location>
        <position position="119"/>
    </location>
    <ligand>
        <name>Mg(2+)</name>
        <dbReference type="ChEBI" id="CHEBI:18420"/>
    </ligand>
</feature>
<dbReference type="Proteomes" id="UP000516446">
    <property type="component" value="Chromosome"/>
</dbReference>
<comment type="subcellular location">
    <subcellularLocation>
        <location evidence="13">Cytoplasm</location>
    </subcellularLocation>
</comment>
<dbReference type="SUPFAM" id="SSF100879">
    <property type="entry name" value="Lesion bypass DNA polymerase (Y-family), little finger domain"/>
    <property type="match status" value="1"/>
</dbReference>
<dbReference type="GO" id="GO:0005829">
    <property type="term" value="C:cytosol"/>
    <property type="evidence" value="ECO:0007669"/>
    <property type="project" value="TreeGrafter"/>
</dbReference>
<evidence type="ECO:0000256" key="5">
    <source>
        <dbReference type="ARBA" id="ARBA00022705"/>
    </source>
</evidence>
<dbReference type="InterPro" id="IPR017961">
    <property type="entry name" value="DNA_pol_Y-fam_little_finger"/>
</dbReference>
<evidence type="ECO:0000259" key="14">
    <source>
        <dbReference type="PROSITE" id="PS50173"/>
    </source>
</evidence>
<dbReference type="GO" id="GO:0000287">
    <property type="term" value="F:magnesium ion binding"/>
    <property type="evidence" value="ECO:0007669"/>
    <property type="project" value="UniProtKB-UniRule"/>
</dbReference>
<keyword evidence="13" id="KW-0963">Cytoplasm</keyword>
<dbReference type="Gene3D" id="1.10.150.20">
    <property type="entry name" value="5' to 3' exonuclease, C-terminal subdomain"/>
    <property type="match status" value="1"/>
</dbReference>
<dbReference type="InterPro" id="IPR050116">
    <property type="entry name" value="DNA_polymerase-Y"/>
</dbReference>
<dbReference type="CDD" id="cd03586">
    <property type="entry name" value="PolY_Pol_IV_kappa"/>
    <property type="match status" value="1"/>
</dbReference>
<dbReference type="RefSeq" id="WP_104914394.1">
    <property type="nucleotide sequence ID" value="NZ_CP026847.1"/>
</dbReference>
<feature type="domain" description="UmuC" evidence="14">
    <location>
        <begin position="17"/>
        <end position="201"/>
    </location>
</feature>
<dbReference type="SUPFAM" id="SSF56672">
    <property type="entry name" value="DNA/RNA polymerases"/>
    <property type="match status" value="1"/>
</dbReference>
<dbReference type="Gene3D" id="3.30.70.270">
    <property type="match status" value="1"/>
</dbReference>
<keyword evidence="4 13" id="KW-0548">Nucleotidyltransferase</keyword>
<keyword evidence="3 13" id="KW-0808">Transferase</keyword>
<name>A0A7H1MKA6_9LACO</name>
<dbReference type="InterPro" id="IPR001126">
    <property type="entry name" value="UmuC"/>
</dbReference>
<proteinExistence type="inferred from homology"/>
<keyword evidence="10 13" id="KW-0238">DNA-binding</keyword>
<dbReference type="EMBL" id="CP043431">
    <property type="protein sequence ID" value="QNT63892.1"/>
    <property type="molecule type" value="Genomic_DNA"/>
</dbReference>
<evidence type="ECO:0000256" key="11">
    <source>
        <dbReference type="ARBA" id="ARBA00023204"/>
    </source>
</evidence>
<dbReference type="Pfam" id="PF11799">
    <property type="entry name" value="IMS_C"/>
    <property type="match status" value="1"/>
</dbReference>
<keyword evidence="8 13" id="KW-0460">Magnesium</keyword>
<dbReference type="InterPro" id="IPR024728">
    <property type="entry name" value="PolY_HhH_motif"/>
</dbReference>
<protein>
    <recommendedName>
        <fullName evidence="13">DNA polymerase IV</fullName>
        <shortName evidence="13">Pol IV</shortName>
        <ecNumber evidence="13">2.7.7.7</ecNumber>
    </recommendedName>
</protein>
<feature type="active site" evidence="13">
    <location>
        <position position="120"/>
    </location>
</feature>
<dbReference type="Gene3D" id="3.30.1490.100">
    <property type="entry name" value="DNA polymerase, Y-family, little finger domain"/>
    <property type="match status" value="1"/>
</dbReference>
<gene>
    <name evidence="13 15" type="primary">dinB</name>
    <name evidence="15" type="ORF">FY536_00760</name>
</gene>
<organism evidence="15 16">
    <name type="scientific">Weissella koreensis</name>
    <dbReference type="NCBI Taxonomy" id="165096"/>
    <lineage>
        <taxon>Bacteria</taxon>
        <taxon>Bacillati</taxon>
        <taxon>Bacillota</taxon>
        <taxon>Bacilli</taxon>
        <taxon>Lactobacillales</taxon>
        <taxon>Lactobacillaceae</taxon>
        <taxon>Weissella</taxon>
    </lineage>
</organism>
<dbReference type="InterPro" id="IPR036775">
    <property type="entry name" value="DNA_pol_Y-fam_lit_finger_sf"/>
</dbReference>
<dbReference type="PANTHER" id="PTHR11076">
    <property type="entry name" value="DNA REPAIR POLYMERASE UMUC / TRANSFERASE FAMILY MEMBER"/>
    <property type="match status" value="1"/>
</dbReference>
<keyword evidence="11 13" id="KW-0234">DNA repair</keyword>
<evidence type="ECO:0000256" key="3">
    <source>
        <dbReference type="ARBA" id="ARBA00022679"/>
    </source>
</evidence>
<sequence length="372" mass="42925">MADLFDIPLKLNSDRHIIHIDMDAFYAQIEMRDHPEYRDEAIILANDPRLTGGRGVVATANYQARKLGVHSAMSAVEALKLAPHARFVVPNFKLYRKTSQLVHEIFHRYTEKIEPVAFDEAYLDVTNDLSTFDSDLDLAHHLQQTIFDELKLTSSVGVSYNKFMAKLASEHNKPVGFTYIDPSQIREFLNDLKIQEIRGIGKKTIPKMNDLGIYNGYDLYQQSQATLIDHFGRAGFDFYQRIRGVDDREVEWKRERKSIGNERTYGPFLSEEADVFEAFHHLANLLETSVQQEKKHGKTLVLKVRDSEFKTETRRRTNLDFMENKADLFYDLALELWDELGGFQEPIRLLGLTMTNLVPITFTDVPLDLYGV</sequence>
<comment type="function">
    <text evidence="13">Poorly processive, error-prone DNA polymerase involved in untargeted mutagenesis. Copies undamaged DNA at stalled replication forks, which arise in vivo from mismatched or misaligned primer ends. These misaligned primers can be extended by PolIV. Exhibits no 3'-5' exonuclease (proofreading) activity. May be involved in translesional synthesis, in conjunction with the beta clamp from PolIII.</text>
</comment>
<feature type="binding site" evidence="13">
    <location>
        <position position="21"/>
    </location>
    <ligand>
        <name>Mg(2+)</name>
        <dbReference type="ChEBI" id="CHEBI:18420"/>
    </ligand>
</feature>
<evidence type="ECO:0000256" key="4">
    <source>
        <dbReference type="ARBA" id="ARBA00022695"/>
    </source>
</evidence>
<evidence type="ECO:0000256" key="2">
    <source>
        <dbReference type="ARBA" id="ARBA00022457"/>
    </source>
</evidence>
<dbReference type="HAMAP" id="MF_01113">
    <property type="entry name" value="DNApol_IV"/>
    <property type="match status" value="1"/>
</dbReference>
<evidence type="ECO:0000313" key="16">
    <source>
        <dbReference type="Proteomes" id="UP000516446"/>
    </source>
</evidence>
<dbReference type="EC" id="2.7.7.7" evidence="13"/>
<evidence type="ECO:0000313" key="15">
    <source>
        <dbReference type="EMBL" id="QNT63892.1"/>
    </source>
</evidence>
<evidence type="ECO:0000256" key="6">
    <source>
        <dbReference type="ARBA" id="ARBA00022723"/>
    </source>
</evidence>
<dbReference type="AlphaFoldDB" id="A0A7H1MKA6"/>
<feature type="site" description="Substrate discrimination" evidence="13">
    <location>
        <position position="26"/>
    </location>
</feature>
<reference evidence="15 16" key="1">
    <citation type="submission" date="2019-08" db="EMBL/GenBank/DDBJ databases">
        <authorList>
            <person name="Chang H.C."/>
            <person name="Mun S.Y."/>
        </authorList>
    </citation>
    <scope>NUCLEOTIDE SEQUENCE [LARGE SCALE GENOMIC DNA]</scope>
    <source>
        <strain evidence="15 16">SK</strain>
    </source>
</reference>
<dbReference type="InterPro" id="IPR043128">
    <property type="entry name" value="Rev_trsase/Diguanyl_cyclase"/>
</dbReference>
<keyword evidence="16" id="KW-1185">Reference proteome</keyword>
<evidence type="ECO:0000256" key="9">
    <source>
        <dbReference type="ARBA" id="ARBA00022932"/>
    </source>
</evidence>
<evidence type="ECO:0000256" key="10">
    <source>
        <dbReference type="ARBA" id="ARBA00023125"/>
    </source>
</evidence>
<dbReference type="PROSITE" id="PS50173">
    <property type="entry name" value="UMUC"/>
    <property type="match status" value="1"/>
</dbReference>
<dbReference type="GO" id="GO:0042276">
    <property type="term" value="P:error-prone translesion synthesis"/>
    <property type="evidence" value="ECO:0007669"/>
    <property type="project" value="TreeGrafter"/>
</dbReference>
<evidence type="ECO:0000256" key="8">
    <source>
        <dbReference type="ARBA" id="ARBA00022842"/>
    </source>
</evidence>
<keyword evidence="5 13" id="KW-0235">DNA replication</keyword>
<dbReference type="InterPro" id="IPR043502">
    <property type="entry name" value="DNA/RNA_pol_sf"/>
</dbReference>
<dbReference type="GO" id="GO:0009432">
    <property type="term" value="P:SOS response"/>
    <property type="evidence" value="ECO:0007669"/>
    <property type="project" value="TreeGrafter"/>
</dbReference>